<dbReference type="EMBL" id="VMRJ01000001">
    <property type="protein sequence ID" value="TVT42857.1"/>
    <property type="molecule type" value="Genomic_DNA"/>
</dbReference>
<comment type="caution">
    <text evidence="1">The sequence shown here is derived from an EMBL/GenBank/DDBJ whole genome shotgun (WGS) entry which is preliminary data.</text>
</comment>
<organism evidence="1 2">
    <name type="scientific">Hymenobacter setariae</name>
    <dbReference type="NCBI Taxonomy" id="2594794"/>
    <lineage>
        <taxon>Bacteria</taxon>
        <taxon>Pseudomonadati</taxon>
        <taxon>Bacteroidota</taxon>
        <taxon>Cytophagia</taxon>
        <taxon>Cytophagales</taxon>
        <taxon>Hymenobacteraceae</taxon>
        <taxon>Hymenobacter</taxon>
    </lineage>
</organism>
<evidence type="ECO:0000313" key="2">
    <source>
        <dbReference type="Proteomes" id="UP000317624"/>
    </source>
</evidence>
<proteinExistence type="predicted"/>
<name>A0A558C2E4_9BACT</name>
<dbReference type="Proteomes" id="UP000317624">
    <property type="component" value="Unassembled WGS sequence"/>
</dbReference>
<evidence type="ECO:0000313" key="1">
    <source>
        <dbReference type="EMBL" id="TVT42857.1"/>
    </source>
</evidence>
<dbReference type="AlphaFoldDB" id="A0A558C2E4"/>
<keyword evidence="2" id="KW-1185">Reference proteome</keyword>
<sequence length="208" mass="24313">MNLDRMMIIQQSDLGSVNDLDYFTPDSPCHIYFVCRRPRISIDKSGFFMQNGYLHFEFKIQREDKFDSLKVVIPNHWYSPDLRIDTKYPYNAFEIIVNGQIELKAKAAVFLQSMPFTQDREFLDLEVLYIGQSYGVDGARTAPDRLKSHSTLQNIYSEAIINNPDSEIWLALASFEQINLMLFDGRTKFTDQELEEDSIRFNKIQRGI</sequence>
<protein>
    <submittedName>
        <fullName evidence="1">Uncharacterized protein</fullName>
    </submittedName>
</protein>
<reference evidence="1 2" key="1">
    <citation type="submission" date="2019-07" db="EMBL/GenBank/DDBJ databases">
        <title>Hymenobacter sp. straun FUR1 Genome sequencing and assembly.</title>
        <authorList>
            <person name="Chhetri G."/>
        </authorList>
    </citation>
    <scope>NUCLEOTIDE SEQUENCE [LARGE SCALE GENOMIC DNA]</scope>
    <source>
        <strain evidence="1 2">Fur1</strain>
    </source>
</reference>
<accession>A0A558C2E4</accession>
<gene>
    <name evidence="1" type="ORF">FNT36_01830</name>
</gene>